<evidence type="ECO:0000313" key="3">
    <source>
        <dbReference type="Proteomes" id="UP000290283"/>
    </source>
</evidence>
<dbReference type="RefSeq" id="WP_129436443.1">
    <property type="nucleotide sequence ID" value="NZ_SBKO01000005.1"/>
</dbReference>
<sequence length="177" mass="20605">MIAFPNKFVSLETERLLLKEISMQDLDFLFEIRNNEDNNRYIGRKKSSLEQVQQFITDRIEDFKAKRGIVWMIYDKESQQNIGSVCYWNFNSEAISAEIGYELASEFQGKGFMQEALSKVIDFGFNELNLQTIEAFTDEKNTASIKALEKFHFIQNTAFESDEVESLIMFTLTSTQL</sequence>
<proteinExistence type="predicted"/>
<accession>A0A4Q1K0C1</accession>
<dbReference type="OrthoDB" id="9811523at2"/>
<dbReference type="InterPro" id="IPR016181">
    <property type="entry name" value="Acyl_CoA_acyltransferase"/>
</dbReference>
<organism evidence="2 3">
    <name type="scientific">Flavobacterium amnicola</name>
    <dbReference type="NCBI Taxonomy" id="2506422"/>
    <lineage>
        <taxon>Bacteria</taxon>
        <taxon>Pseudomonadati</taxon>
        <taxon>Bacteroidota</taxon>
        <taxon>Flavobacteriia</taxon>
        <taxon>Flavobacteriales</taxon>
        <taxon>Flavobacteriaceae</taxon>
        <taxon>Flavobacterium</taxon>
    </lineage>
</organism>
<keyword evidence="2" id="KW-0808">Transferase</keyword>
<feature type="domain" description="N-acetyltransferase" evidence="1">
    <location>
        <begin position="16"/>
        <end position="174"/>
    </location>
</feature>
<dbReference type="GO" id="GO:0005737">
    <property type="term" value="C:cytoplasm"/>
    <property type="evidence" value="ECO:0007669"/>
    <property type="project" value="TreeGrafter"/>
</dbReference>
<dbReference type="Proteomes" id="UP000290283">
    <property type="component" value="Unassembled WGS sequence"/>
</dbReference>
<name>A0A4Q1K0C1_9FLAO</name>
<dbReference type="Gene3D" id="3.40.630.30">
    <property type="match status" value="1"/>
</dbReference>
<dbReference type="InterPro" id="IPR000182">
    <property type="entry name" value="GNAT_dom"/>
</dbReference>
<reference evidence="3" key="1">
    <citation type="submission" date="2019-01" db="EMBL/GenBank/DDBJ databases">
        <title>Cytophagaceae bacterium strain CAR-16.</title>
        <authorList>
            <person name="Chen W.-M."/>
        </authorList>
    </citation>
    <scope>NUCLEOTIDE SEQUENCE [LARGE SCALE GENOMIC DNA]</scope>
    <source>
        <strain evidence="3">LLJ-11</strain>
    </source>
</reference>
<comment type="caution">
    <text evidence="2">The sequence shown here is derived from an EMBL/GenBank/DDBJ whole genome shotgun (WGS) entry which is preliminary data.</text>
</comment>
<gene>
    <name evidence="2" type="ORF">EQG63_11080</name>
</gene>
<dbReference type="EMBL" id="SBKO01000005">
    <property type="protein sequence ID" value="RXR17325.1"/>
    <property type="molecule type" value="Genomic_DNA"/>
</dbReference>
<protein>
    <submittedName>
        <fullName evidence="2">N-acetyltransferase</fullName>
    </submittedName>
</protein>
<dbReference type="Pfam" id="PF13302">
    <property type="entry name" value="Acetyltransf_3"/>
    <property type="match status" value="1"/>
</dbReference>
<dbReference type="InterPro" id="IPR051531">
    <property type="entry name" value="N-acetyltransferase"/>
</dbReference>
<dbReference type="AlphaFoldDB" id="A0A4Q1K0C1"/>
<dbReference type="PROSITE" id="PS51186">
    <property type="entry name" value="GNAT"/>
    <property type="match status" value="1"/>
</dbReference>
<keyword evidence="3" id="KW-1185">Reference proteome</keyword>
<dbReference type="PANTHER" id="PTHR43792:SF9">
    <property type="entry name" value="RIBOSOMAL-PROTEIN-ALANINE ACETYLTRANSFERASE"/>
    <property type="match status" value="1"/>
</dbReference>
<dbReference type="PANTHER" id="PTHR43792">
    <property type="entry name" value="GNAT FAMILY, PUTATIVE (AFU_ORTHOLOGUE AFUA_3G00765)-RELATED-RELATED"/>
    <property type="match status" value="1"/>
</dbReference>
<evidence type="ECO:0000313" key="2">
    <source>
        <dbReference type="EMBL" id="RXR17325.1"/>
    </source>
</evidence>
<evidence type="ECO:0000259" key="1">
    <source>
        <dbReference type="PROSITE" id="PS51186"/>
    </source>
</evidence>
<dbReference type="GO" id="GO:0008999">
    <property type="term" value="F:protein-N-terminal-alanine acetyltransferase activity"/>
    <property type="evidence" value="ECO:0007669"/>
    <property type="project" value="TreeGrafter"/>
</dbReference>
<dbReference type="SUPFAM" id="SSF55729">
    <property type="entry name" value="Acyl-CoA N-acyltransferases (Nat)"/>
    <property type="match status" value="1"/>
</dbReference>